<keyword evidence="2" id="KW-0805">Transcription regulation</keyword>
<dbReference type="InterPro" id="IPR003690">
    <property type="entry name" value="MTERF"/>
</dbReference>
<dbReference type="PANTHER" id="PTHR13068:SF161">
    <property type="entry name" value="F19K23.4 PROTEIN-RELATED"/>
    <property type="match status" value="1"/>
</dbReference>
<keyword evidence="2" id="KW-0806">Transcription termination</keyword>
<dbReference type="Gene3D" id="1.25.70.10">
    <property type="entry name" value="Transcription termination factor 3, mitochondrial"/>
    <property type="match status" value="1"/>
</dbReference>
<keyword evidence="3" id="KW-0809">Transit peptide</keyword>
<evidence type="ECO:0000256" key="3">
    <source>
        <dbReference type="ARBA" id="ARBA00022946"/>
    </source>
</evidence>
<evidence type="ECO:0008006" key="6">
    <source>
        <dbReference type="Google" id="ProtNLM"/>
    </source>
</evidence>
<dbReference type="PANTHER" id="PTHR13068">
    <property type="entry name" value="CGI-12 PROTEIN-RELATED"/>
    <property type="match status" value="1"/>
</dbReference>
<name>R0I9Y6_9BRAS</name>
<evidence type="ECO:0000313" key="5">
    <source>
        <dbReference type="Proteomes" id="UP000029121"/>
    </source>
</evidence>
<dbReference type="KEGG" id="crb:17894963"/>
<keyword evidence="5" id="KW-1185">Reference proteome</keyword>
<accession>R0I9Y6</accession>
<dbReference type="STRING" id="81985.R0I9Y6"/>
<evidence type="ECO:0000256" key="2">
    <source>
        <dbReference type="ARBA" id="ARBA00022472"/>
    </source>
</evidence>
<dbReference type="GO" id="GO:0005737">
    <property type="term" value="C:cytoplasm"/>
    <property type="evidence" value="ECO:0007669"/>
    <property type="project" value="UniProtKB-ARBA"/>
</dbReference>
<dbReference type="OrthoDB" id="637682at2759"/>
<sequence>MYSLILHGKKLGELQKWRNLRFAVKLVQNTSSLSNSFSSVSDAHLSPRDGRKGKNFTVSYLVESLGLNTKIAESISKKVSFEEKGNPDSVLSLLRSHGFTDSQISTIITDYPKLLIADAEKSLGPKLQFLLSRGASSSELTQIVSTVPEILGKNAGKTISRYYDFIKEVLEADKSSKNEKLSQSLPEGNRQGNKIRNVLVLRELGVPQKLLFSLLISDAQPVCGKENFEESLKKVVEMGFDPTTSKFVHALKVVYRFSDKTIEEKVNCYKRLGFSVEDVWAMFKKCPDFLNSSEKKIGQIFETLKKCGLLEDEVLSVMKKFPQCIGASEQKILNSIETFLGLGFTRDEFAMMVKGFPQCLILSAETMKKKTEFLVKNMNWPLKSVASVPQVLGYSLEKRTVPRCNVIKALMSKGFPRSKLPPVASVLVCTNEIFLKRYVRNHDNKELMPELMSIFTGDFVS</sequence>
<evidence type="ECO:0000313" key="4">
    <source>
        <dbReference type="EMBL" id="EOA33363.1"/>
    </source>
</evidence>
<dbReference type="FunFam" id="1.25.70.10:FF:000033">
    <property type="entry name" value="F19K23.4 protein"/>
    <property type="match status" value="1"/>
</dbReference>
<reference evidence="5" key="1">
    <citation type="journal article" date="2013" name="Nat. Genet.">
        <title>The Capsella rubella genome and the genomic consequences of rapid mating system evolution.</title>
        <authorList>
            <person name="Slotte T."/>
            <person name="Hazzouri K.M."/>
            <person name="Agren J.A."/>
            <person name="Koenig D."/>
            <person name="Maumus F."/>
            <person name="Guo Y.L."/>
            <person name="Steige K."/>
            <person name="Platts A.E."/>
            <person name="Escobar J.S."/>
            <person name="Newman L.K."/>
            <person name="Wang W."/>
            <person name="Mandakova T."/>
            <person name="Vello E."/>
            <person name="Smith L.M."/>
            <person name="Henz S.R."/>
            <person name="Steffen J."/>
            <person name="Takuno S."/>
            <person name="Brandvain Y."/>
            <person name="Coop G."/>
            <person name="Andolfatto P."/>
            <person name="Hu T.T."/>
            <person name="Blanchette M."/>
            <person name="Clark R.M."/>
            <person name="Quesneville H."/>
            <person name="Nordborg M."/>
            <person name="Gaut B.S."/>
            <person name="Lysak M.A."/>
            <person name="Jenkins J."/>
            <person name="Grimwood J."/>
            <person name="Chapman J."/>
            <person name="Prochnik S."/>
            <person name="Shu S."/>
            <person name="Rokhsar D."/>
            <person name="Schmutz J."/>
            <person name="Weigel D."/>
            <person name="Wright S.I."/>
        </authorList>
    </citation>
    <scope>NUCLEOTIDE SEQUENCE [LARGE SCALE GENOMIC DNA]</scope>
    <source>
        <strain evidence="5">cv. Monte Gargano</strain>
    </source>
</reference>
<protein>
    <recommendedName>
        <fullName evidence="6">Mitochondrial transcription termination factor family protein</fullName>
    </recommendedName>
</protein>
<dbReference type="EMBL" id="KB870806">
    <property type="protein sequence ID" value="EOA33363.1"/>
    <property type="molecule type" value="Genomic_DNA"/>
</dbReference>
<dbReference type="SMART" id="SM00733">
    <property type="entry name" value="Mterf"/>
    <property type="match status" value="7"/>
</dbReference>
<keyword evidence="2" id="KW-0804">Transcription</keyword>
<dbReference type="GO" id="GO:0003676">
    <property type="term" value="F:nucleic acid binding"/>
    <property type="evidence" value="ECO:0007669"/>
    <property type="project" value="InterPro"/>
</dbReference>
<comment type="similarity">
    <text evidence="1">Belongs to the mTERF family.</text>
</comment>
<dbReference type="eggNOG" id="KOG1267">
    <property type="taxonomic scope" value="Eukaryota"/>
</dbReference>
<dbReference type="InterPro" id="IPR038538">
    <property type="entry name" value="MTERF_sf"/>
</dbReference>
<dbReference type="Proteomes" id="UP000029121">
    <property type="component" value="Unassembled WGS sequence"/>
</dbReference>
<gene>
    <name evidence="4" type="ORF">CARUB_v10020262mg</name>
</gene>
<dbReference type="AlphaFoldDB" id="R0I9Y6"/>
<dbReference type="GO" id="GO:0006353">
    <property type="term" value="P:DNA-templated transcription termination"/>
    <property type="evidence" value="ECO:0007669"/>
    <property type="project" value="UniProtKB-KW"/>
</dbReference>
<organism evidence="4 5">
    <name type="scientific">Capsella rubella</name>
    <dbReference type="NCBI Taxonomy" id="81985"/>
    <lineage>
        <taxon>Eukaryota</taxon>
        <taxon>Viridiplantae</taxon>
        <taxon>Streptophyta</taxon>
        <taxon>Embryophyta</taxon>
        <taxon>Tracheophyta</taxon>
        <taxon>Spermatophyta</taxon>
        <taxon>Magnoliopsida</taxon>
        <taxon>eudicotyledons</taxon>
        <taxon>Gunneridae</taxon>
        <taxon>Pentapetalae</taxon>
        <taxon>rosids</taxon>
        <taxon>malvids</taxon>
        <taxon>Brassicales</taxon>
        <taxon>Brassicaceae</taxon>
        <taxon>Camelineae</taxon>
        <taxon>Capsella</taxon>
    </lineage>
</organism>
<evidence type="ECO:0000256" key="1">
    <source>
        <dbReference type="ARBA" id="ARBA00007692"/>
    </source>
</evidence>
<dbReference type="Pfam" id="PF02536">
    <property type="entry name" value="mTERF"/>
    <property type="match status" value="1"/>
</dbReference>
<dbReference type="FunFam" id="1.25.70.10:FF:000039">
    <property type="entry name" value="F8K4.20 protein"/>
    <property type="match status" value="1"/>
</dbReference>
<proteinExistence type="inferred from homology"/>